<feature type="region of interest" description="Disordered" evidence="1">
    <location>
        <begin position="275"/>
        <end position="349"/>
    </location>
</feature>
<feature type="region of interest" description="Disordered" evidence="1">
    <location>
        <begin position="1"/>
        <end position="122"/>
    </location>
</feature>
<feature type="compositionally biased region" description="Low complexity" evidence="1">
    <location>
        <begin position="35"/>
        <end position="49"/>
    </location>
</feature>
<dbReference type="STRING" id="303698.A0A1V6T0K4"/>
<dbReference type="OrthoDB" id="5399183at2759"/>
<sequence length="626" mass="69558">MRHLDLTHKAISQSKKPGNNRSGGHGLSDRKRRASSSSVSSVSSVSSLEDLSEEGDESEDDADDEEDRPLAQTRSYGRRRPNISRKTGRQPVKSKRRRVSDDEYDFGSDASDSNESSDDVYAGVDYITDADDEEQDVEKLEEMMIMDESEHRIIPPSQTNDSQWNSSDIFGESMLLPAASFFDEEQLYTAMDTFGETDMASEAVETPVARRVHFEERSDSSSDSESHTDDEIPGDFLQQDSLDPHLRRMIENDHENNRSHRRQSEEMFGDADYGHSNIYHAESDGTSEGSLSGYETDDGDTTDEDLPPPATITHPRSLLRRDSTDSLTVTGDDKTDPIPRRRGPIMGTFVADPHKPVALVDCTGKHLVIIPAYASSRHDWLESAANSVPGTANNSPRQTTLHLVDESDTDALTSPNQTDFSPMLASGANLMMTALGNDITPGGQVMGPPEAFYPSQEFNVDSSFEDDDEDDPESALNVDDFIDFGDGSSDEEQEQDEDMGKAFDDESFISPMAGGSSIQPMGTPTPTRKNSEQHDTNAERFLNHLDKGIVTAFRRNHNRYQALLRLPQHREFMPANSPSRPASVFRHAKHADQRTPTRKRKASGYAGGEAVRRKLMDAQRRTQVPL</sequence>
<feature type="compositionally biased region" description="Polar residues" evidence="1">
    <location>
        <begin position="516"/>
        <end position="528"/>
    </location>
</feature>
<feature type="compositionally biased region" description="Acidic residues" evidence="1">
    <location>
        <begin position="295"/>
        <end position="306"/>
    </location>
</feature>
<dbReference type="AlphaFoldDB" id="A0A1V6T0K4"/>
<evidence type="ECO:0000313" key="2">
    <source>
        <dbReference type="EMBL" id="OQE19817.1"/>
    </source>
</evidence>
<dbReference type="Proteomes" id="UP000191285">
    <property type="component" value="Unassembled WGS sequence"/>
</dbReference>
<accession>A0A1V6T0K4</accession>
<feature type="region of interest" description="Disordered" evidence="1">
    <location>
        <begin position="575"/>
        <end position="626"/>
    </location>
</feature>
<feature type="compositionally biased region" description="Acidic residues" evidence="1">
    <location>
        <begin position="463"/>
        <end position="473"/>
    </location>
</feature>
<organism evidence="2 3">
    <name type="scientific">Penicillium steckii</name>
    <dbReference type="NCBI Taxonomy" id="303698"/>
    <lineage>
        <taxon>Eukaryota</taxon>
        <taxon>Fungi</taxon>
        <taxon>Dikarya</taxon>
        <taxon>Ascomycota</taxon>
        <taxon>Pezizomycotina</taxon>
        <taxon>Eurotiomycetes</taxon>
        <taxon>Eurotiomycetidae</taxon>
        <taxon>Eurotiales</taxon>
        <taxon>Aspergillaceae</taxon>
        <taxon>Penicillium</taxon>
    </lineage>
</organism>
<reference evidence="3" key="1">
    <citation type="journal article" date="2017" name="Nat. Microbiol.">
        <title>Global analysis of biosynthetic gene clusters reveals vast potential of secondary metabolite production in Penicillium species.</title>
        <authorList>
            <person name="Nielsen J.C."/>
            <person name="Grijseels S."/>
            <person name="Prigent S."/>
            <person name="Ji B."/>
            <person name="Dainat J."/>
            <person name="Nielsen K.F."/>
            <person name="Frisvad J.C."/>
            <person name="Workman M."/>
            <person name="Nielsen J."/>
        </authorList>
    </citation>
    <scope>NUCLEOTIDE SEQUENCE [LARGE SCALE GENOMIC DNA]</scope>
    <source>
        <strain evidence="3">IBT 24891</strain>
    </source>
</reference>
<feature type="compositionally biased region" description="Basic and acidic residues" evidence="1">
    <location>
        <begin position="212"/>
        <end position="230"/>
    </location>
</feature>
<feature type="compositionally biased region" description="Basic residues" evidence="1">
    <location>
        <begin position="76"/>
        <end position="98"/>
    </location>
</feature>
<gene>
    <name evidence="2" type="ORF">PENSTE_c014G00875</name>
</gene>
<feature type="region of interest" description="Disordered" evidence="1">
    <location>
        <begin position="198"/>
        <end position="241"/>
    </location>
</feature>
<evidence type="ECO:0000313" key="3">
    <source>
        <dbReference type="Proteomes" id="UP000191285"/>
    </source>
</evidence>
<dbReference type="EMBL" id="MLKD01000014">
    <property type="protein sequence ID" value="OQE19817.1"/>
    <property type="molecule type" value="Genomic_DNA"/>
</dbReference>
<feature type="region of interest" description="Disordered" evidence="1">
    <location>
        <begin position="447"/>
        <end position="534"/>
    </location>
</feature>
<feature type="compositionally biased region" description="Acidic residues" evidence="1">
    <location>
        <begin position="50"/>
        <end position="67"/>
    </location>
</feature>
<evidence type="ECO:0000256" key="1">
    <source>
        <dbReference type="SAM" id="MobiDB-lite"/>
    </source>
</evidence>
<name>A0A1V6T0K4_9EURO</name>
<feature type="compositionally biased region" description="Basic and acidic residues" evidence="1">
    <location>
        <begin position="610"/>
        <end position="620"/>
    </location>
</feature>
<feature type="compositionally biased region" description="Polar residues" evidence="1">
    <location>
        <begin position="10"/>
        <end position="20"/>
    </location>
</feature>
<comment type="caution">
    <text evidence="2">The sequence shown here is derived from an EMBL/GenBank/DDBJ whole genome shotgun (WGS) entry which is preliminary data.</text>
</comment>
<keyword evidence="3" id="KW-1185">Reference proteome</keyword>
<proteinExistence type="predicted"/>
<protein>
    <submittedName>
        <fullName evidence="2">Uncharacterized protein</fullName>
    </submittedName>
</protein>
<feature type="compositionally biased region" description="Acidic residues" evidence="1">
    <location>
        <begin position="480"/>
        <end position="497"/>
    </location>
</feature>